<comment type="caution">
    <text evidence="2">The sequence shown here is derived from an EMBL/GenBank/DDBJ whole genome shotgun (WGS) entry which is preliminary data.</text>
</comment>
<evidence type="ECO:0000313" key="3">
    <source>
        <dbReference type="Proteomes" id="UP001375240"/>
    </source>
</evidence>
<evidence type="ECO:0000259" key="1">
    <source>
        <dbReference type="Pfam" id="PF01048"/>
    </source>
</evidence>
<dbReference type="Gene3D" id="3.40.50.1580">
    <property type="entry name" value="Nucleoside phosphorylase domain"/>
    <property type="match status" value="1"/>
</dbReference>
<sequence length="326" mass="35395">MPPSRDSFEIAIICALPLEVRAVAALLDGHHGDGRSEFTGVLEGVPGDRNAYRAGRIGHHNVVLVHMPKIGKAAAAGTAAGLGASFGNIKLALLVGICGGVPGGSTDIRLGDIVIGTQVVEYDYGSRSHLARADNSDGNPGRHDPMIQQLIRRIQAGKNSLEEHTSDYLADFLAESGPAMTNGLHDTLYRSDYWHLHQRSADCPTRECQNNRYICDAALHASCEEVKCSSNGMIRHSKRKQRPDIHFGAVASGDTLLRSAARRDDIARQTGVIAFDMEAAGLWDYLPCIMVKSVCDYADSHKNKRWQDYAAVVAASCSKAILEYWE</sequence>
<keyword evidence="3" id="KW-1185">Reference proteome</keyword>
<dbReference type="InterPro" id="IPR000845">
    <property type="entry name" value="Nucleoside_phosphorylase_d"/>
</dbReference>
<dbReference type="GO" id="GO:0003824">
    <property type="term" value="F:catalytic activity"/>
    <property type="evidence" value="ECO:0007669"/>
    <property type="project" value="InterPro"/>
</dbReference>
<dbReference type="InterPro" id="IPR035994">
    <property type="entry name" value="Nucleoside_phosphorylase_sf"/>
</dbReference>
<name>A0AAV9U9T0_9PEZI</name>
<feature type="domain" description="Nucleoside phosphorylase" evidence="1">
    <location>
        <begin position="9"/>
        <end position="300"/>
    </location>
</feature>
<dbReference type="Pfam" id="PF01048">
    <property type="entry name" value="PNP_UDP_1"/>
    <property type="match status" value="1"/>
</dbReference>
<accession>A0AAV9U9T0</accession>
<dbReference type="GO" id="GO:0009116">
    <property type="term" value="P:nucleoside metabolic process"/>
    <property type="evidence" value="ECO:0007669"/>
    <property type="project" value="InterPro"/>
</dbReference>
<evidence type="ECO:0000313" key="2">
    <source>
        <dbReference type="EMBL" id="KAK6336193.1"/>
    </source>
</evidence>
<dbReference type="PANTHER" id="PTHR46082">
    <property type="entry name" value="ATP/GTP-BINDING PROTEIN-RELATED"/>
    <property type="match status" value="1"/>
</dbReference>
<reference evidence="2 3" key="1">
    <citation type="submission" date="2019-10" db="EMBL/GenBank/DDBJ databases">
        <authorList>
            <person name="Palmer J.M."/>
        </authorList>
    </citation>
    <scope>NUCLEOTIDE SEQUENCE [LARGE SCALE GENOMIC DNA]</scope>
    <source>
        <strain evidence="2 3">TWF696</strain>
    </source>
</reference>
<dbReference type="AlphaFoldDB" id="A0AAV9U9T0"/>
<dbReference type="EMBL" id="JAVHNQ010000011">
    <property type="protein sequence ID" value="KAK6336193.1"/>
    <property type="molecule type" value="Genomic_DNA"/>
</dbReference>
<proteinExistence type="predicted"/>
<dbReference type="PANTHER" id="PTHR46082:SF6">
    <property type="entry name" value="AAA+ ATPASE DOMAIN-CONTAINING PROTEIN-RELATED"/>
    <property type="match status" value="1"/>
</dbReference>
<dbReference type="InterPro" id="IPR053137">
    <property type="entry name" value="NLR-like"/>
</dbReference>
<protein>
    <recommendedName>
        <fullName evidence="1">Nucleoside phosphorylase domain-containing protein</fullName>
    </recommendedName>
</protein>
<gene>
    <name evidence="2" type="ORF">TWF696_001756</name>
</gene>
<dbReference type="Proteomes" id="UP001375240">
    <property type="component" value="Unassembled WGS sequence"/>
</dbReference>
<organism evidence="2 3">
    <name type="scientific">Orbilia brochopaga</name>
    <dbReference type="NCBI Taxonomy" id="3140254"/>
    <lineage>
        <taxon>Eukaryota</taxon>
        <taxon>Fungi</taxon>
        <taxon>Dikarya</taxon>
        <taxon>Ascomycota</taxon>
        <taxon>Pezizomycotina</taxon>
        <taxon>Orbiliomycetes</taxon>
        <taxon>Orbiliales</taxon>
        <taxon>Orbiliaceae</taxon>
        <taxon>Orbilia</taxon>
    </lineage>
</organism>
<dbReference type="SUPFAM" id="SSF53167">
    <property type="entry name" value="Purine and uridine phosphorylases"/>
    <property type="match status" value="1"/>
</dbReference>